<feature type="transmembrane region" description="Helical" evidence="1">
    <location>
        <begin position="72"/>
        <end position="96"/>
    </location>
</feature>
<proteinExistence type="predicted"/>
<feature type="transmembrane region" description="Helical" evidence="1">
    <location>
        <begin position="237"/>
        <end position="256"/>
    </location>
</feature>
<comment type="caution">
    <text evidence="2">The sequence shown here is derived from an EMBL/GenBank/DDBJ whole genome shotgun (WGS) entry which is preliminary data.</text>
</comment>
<organism evidence="2 3">
    <name type="scientific">Microtetraspora malaysiensis</name>
    <dbReference type="NCBI Taxonomy" id="161358"/>
    <lineage>
        <taxon>Bacteria</taxon>
        <taxon>Bacillati</taxon>
        <taxon>Actinomycetota</taxon>
        <taxon>Actinomycetes</taxon>
        <taxon>Streptosporangiales</taxon>
        <taxon>Streptosporangiaceae</taxon>
        <taxon>Microtetraspora</taxon>
    </lineage>
</organism>
<feature type="transmembrane region" description="Helical" evidence="1">
    <location>
        <begin position="191"/>
        <end position="217"/>
    </location>
</feature>
<keyword evidence="1" id="KW-0472">Membrane</keyword>
<keyword evidence="3" id="KW-1185">Reference proteome</keyword>
<gene>
    <name evidence="2" type="ORF">ACFYXI_12265</name>
</gene>
<dbReference type="Proteomes" id="UP001602013">
    <property type="component" value="Unassembled WGS sequence"/>
</dbReference>
<keyword evidence="1" id="KW-0812">Transmembrane</keyword>
<sequence>MSEHMVPVTEGGGAPVAAGARAVSPAPFRRLVAVEARKLVDTRSGLILAALLVGLTVASVVARGVVVGPRALTVLGTAGIGLGTLLPVLGILTVTAEWTHHTALTTFALEPRRMRVLAAKCLPPLIAAVAASLLALLAAVLVTAVVAEVRHVPATWDISPLVLLGWTGANVLVVAEGLALGMLLMNAPAAIVGCLAGPLMWGIVARLGTAGEVLAGWLDLNATAAPLASADMTGGDLARLAVSVAFWIAAPTAAGLTRAVRREVT</sequence>
<protein>
    <submittedName>
        <fullName evidence="2">ABC transporter permease</fullName>
    </submittedName>
</protein>
<feature type="transmembrane region" description="Helical" evidence="1">
    <location>
        <begin position="46"/>
        <end position="66"/>
    </location>
</feature>
<reference evidence="2 3" key="1">
    <citation type="submission" date="2024-10" db="EMBL/GenBank/DDBJ databases">
        <title>The Natural Products Discovery Center: Release of the First 8490 Sequenced Strains for Exploring Actinobacteria Biosynthetic Diversity.</title>
        <authorList>
            <person name="Kalkreuter E."/>
            <person name="Kautsar S.A."/>
            <person name="Yang D."/>
            <person name="Bader C.D."/>
            <person name="Teijaro C.N."/>
            <person name="Fluegel L."/>
            <person name="Davis C.M."/>
            <person name="Simpson J.R."/>
            <person name="Lauterbach L."/>
            <person name="Steele A.D."/>
            <person name="Gui C."/>
            <person name="Meng S."/>
            <person name="Li G."/>
            <person name="Viehrig K."/>
            <person name="Ye F."/>
            <person name="Su P."/>
            <person name="Kiefer A.F."/>
            <person name="Nichols A."/>
            <person name="Cepeda A.J."/>
            <person name="Yan W."/>
            <person name="Fan B."/>
            <person name="Jiang Y."/>
            <person name="Adhikari A."/>
            <person name="Zheng C.-J."/>
            <person name="Schuster L."/>
            <person name="Cowan T.M."/>
            <person name="Smanski M.J."/>
            <person name="Chevrette M.G."/>
            <person name="De Carvalho L.P.S."/>
            <person name="Shen B."/>
        </authorList>
    </citation>
    <scope>NUCLEOTIDE SEQUENCE [LARGE SCALE GENOMIC DNA]</scope>
    <source>
        <strain evidence="2 3">NPDC002173</strain>
    </source>
</reference>
<dbReference type="RefSeq" id="WP_387410817.1">
    <property type="nucleotide sequence ID" value="NZ_JBIASD010000006.1"/>
</dbReference>
<evidence type="ECO:0000313" key="2">
    <source>
        <dbReference type="EMBL" id="MFF3666360.1"/>
    </source>
</evidence>
<name>A0ABW6SRJ0_9ACTN</name>
<dbReference type="EMBL" id="JBIASD010000006">
    <property type="protein sequence ID" value="MFF3666360.1"/>
    <property type="molecule type" value="Genomic_DNA"/>
</dbReference>
<feature type="transmembrane region" description="Helical" evidence="1">
    <location>
        <begin position="117"/>
        <end position="146"/>
    </location>
</feature>
<evidence type="ECO:0000313" key="3">
    <source>
        <dbReference type="Proteomes" id="UP001602013"/>
    </source>
</evidence>
<evidence type="ECO:0000256" key="1">
    <source>
        <dbReference type="SAM" id="Phobius"/>
    </source>
</evidence>
<accession>A0ABW6SRJ0</accession>
<feature type="transmembrane region" description="Helical" evidence="1">
    <location>
        <begin position="158"/>
        <end position="184"/>
    </location>
</feature>
<keyword evidence="1" id="KW-1133">Transmembrane helix</keyword>